<dbReference type="RefSeq" id="WP_123119453.1">
    <property type="nucleotide sequence ID" value="NZ_RJJR01000002.1"/>
</dbReference>
<evidence type="ECO:0000313" key="7">
    <source>
        <dbReference type="Proteomes" id="UP000267223"/>
    </source>
</evidence>
<dbReference type="PROSITE" id="PS51355">
    <property type="entry name" value="GLUTATHIONE_PEROXID_3"/>
    <property type="match status" value="1"/>
</dbReference>
<dbReference type="EMBL" id="RJJR01000002">
    <property type="protein sequence ID" value="RNI38890.1"/>
    <property type="molecule type" value="Genomic_DNA"/>
</dbReference>
<sequence length="188" mass="21675">MSLKRKIITSLYPLQMKLSKLTGMGINIYENKDNVQPPQDFYSLKATLNNGEEISFEKFKNQKVLIVNLASLCGYTPQYEELQKLYEQAENLVILGFPANNFGKQEPGSDDEISNFCKINYGVTFPLFKKDDVTGKEKQPVYQWLSDKNKNGWNDIEPEWNFYKYLVDENGNLQKVFSSSVSPMDINL</sequence>
<name>A0A3M9NM68_9BACT</name>
<dbReference type="PIRSF" id="PIRSF000303">
    <property type="entry name" value="Glutathion_perox"/>
    <property type="match status" value="1"/>
</dbReference>
<comment type="caution">
    <text evidence="6">The sequence shown here is derived from an EMBL/GenBank/DDBJ whole genome shotgun (WGS) entry which is preliminary data.</text>
</comment>
<comment type="similarity">
    <text evidence="1 5">Belongs to the glutathione peroxidase family.</text>
</comment>
<keyword evidence="2 5" id="KW-0575">Peroxidase</keyword>
<evidence type="ECO:0000256" key="4">
    <source>
        <dbReference type="PIRSR" id="PIRSR000303-1"/>
    </source>
</evidence>
<dbReference type="InterPro" id="IPR000889">
    <property type="entry name" value="Glutathione_peroxidase"/>
</dbReference>
<dbReference type="Proteomes" id="UP000267223">
    <property type="component" value="Unassembled WGS sequence"/>
</dbReference>
<dbReference type="AlphaFoldDB" id="A0A3M9NM68"/>
<dbReference type="PRINTS" id="PR01011">
    <property type="entry name" value="GLUTPROXDASE"/>
</dbReference>
<evidence type="ECO:0000256" key="5">
    <source>
        <dbReference type="RuleBase" id="RU000499"/>
    </source>
</evidence>
<accession>A0A3M9NM68</accession>
<evidence type="ECO:0000313" key="6">
    <source>
        <dbReference type="EMBL" id="RNI38890.1"/>
    </source>
</evidence>
<evidence type="ECO:0000256" key="3">
    <source>
        <dbReference type="ARBA" id="ARBA00023002"/>
    </source>
</evidence>
<proteinExistence type="inferred from homology"/>
<keyword evidence="7" id="KW-1185">Reference proteome</keyword>
<dbReference type="PANTHER" id="PTHR11592">
    <property type="entry name" value="GLUTATHIONE PEROXIDASE"/>
    <property type="match status" value="1"/>
</dbReference>
<gene>
    <name evidence="6" type="ORF">EFY79_04295</name>
</gene>
<reference evidence="6 7" key="1">
    <citation type="submission" date="2018-11" db="EMBL/GenBank/DDBJ databases">
        <title>Draft genome sequence of Ferruginibacter sp. BO-59.</title>
        <authorList>
            <person name="Im W.T."/>
        </authorList>
    </citation>
    <scope>NUCLEOTIDE SEQUENCE [LARGE SCALE GENOMIC DNA]</scope>
    <source>
        <strain evidence="6 7">BO-59</strain>
    </source>
</reference>
<organism evidence="6 7">
    <name type="scientific">Hanamia caeni</name>
    <dbReference type="NCBI Taxonomy" id="2294116"/>
    <lineage>
        <taxon>Bacteria</taxon>
        <taxon>Pseudomonadati</taxon>
        <taxon>Bacteroidota</taxon>
        <taxon>Chitinophagia</taxon>
        <taxon>Chitinophagales</taxon>
        <taxon>Chitinophagaceae</taxon>
        <taxon>Hanamia</taxon>
    </lineage>
</organism>
<dbReference type="GO" id="GO:0004601">
    <property type="term" value="F:peroxidase activity"/>
    <property type="evidence" value="ECO:0007669"/>
    <property type="project" value="UniProtKB-KW"/>
</dbReference>
<dbReference type="InterPro" id="IPR036249">
    <property type="entry name" value="Thioredoxin-like_sf"/>
</dbReference>
<dbReference type="CDD" id="cd00340">
    <property type="entry name" value="GSH_Peroxidase"/>
    <property type="match status" value="1"/>
</dbReference>
<dbReference type="SUPFAM" id="SSF52833">
    <property type="entry name" value="Thioredoxin-like"/>
    <property type="match status" value="1"/>
</dbReference>
<dbReference type="OrthoDB" id="9789406at2"/>
<evidence type="ECO:0000256" key="2">
    <source>
        <dbReference type="ARBA" id="ARBA00022559"/>
    </source>
</evidence>
<dbReference type="Pfam" id="PF00255">
    <property type="entry name" value="GSHPx"/>
    <property type="match status" value="1"/>
</dbReference>
<keyword evidence="3 5" id="KW-0560">Oxidoreductase</keyword>
<dbReference type="GO" id="GO:0034599">
    <property type="term" value="P:cellular response to oxidative stress"/>
    <property type="evidence" value="ECO:0007669"/>
    <property type="project" value="TreeGrafter"/>
</dbReference>
<feature type="active site" evidence="4">
    <location>
        <position position="73"/>
    </location>
</feature>
<evidence type="ECO:0000256" key="1">
    <source>
        <dbReference type="ARBA" id="ARBA00006926"/>
    </source>
</evidence>
<protein>
    <recommendedName>
        <fullName evidence="5">Glutathione peroxidase</fullName>
    </recommendedName>
</protein>
<dbReference type="Gene3D" id="3.40.30.10">
    <property type="entry name" value="Glutaredoxin"/>
    <property type="match status" value="1"/>
</dbReference>
<dbReference type="PANTHER" id="PTHR11592:SF78">
    <property type="entry name" value="GLUTATHIONE PEROXIDASE"/>
    <property type="match status" value="1"/>
</dbReference>